<dbReference type="AlphaFoldDB" id="A0A8J7WTA1"/>
<gene>
    <name evidence="2" type="ORF">KGA66_21355</name>
</gene>
<comment type="caution">
    <text evidence="2">The sequence shown here is derived from an EMBL/GenBank/DDBJ whole genome shotgun (WGS) entry which is preliminary data.</text>
</comment>
<proteinExistence type="predicted"/>
<protein>
    <submittedName>
        <fullName evidence="2">Uncharacterized protein</fullName>
    </submittedName>
</protein>
<sequence length="204" mass="21749">MSTNAAFAGPVPGGRPGSGTQRAIEAGELERWYTDQRAWPVRRDECGRLWLEAGTEFDVLEVPEAAGRRALRRLIGYGQAALAPGPVALSEAAAPPDAAKLSVPGRGDAAVRLAATPEADEPGIARCCFFVAPGARDDLPELLDWLDWGGIDLGLRAHGLGDRIPAPTPQRWLHNPLAVPPEVIALLATIAESCSRYALTRRAF</sequence>
<feature type="region of interest" description="Disordered" evidence="1">
    <location>
        <begin position="1"/>
        <end position="21"/>
    </location>
</feature>
<evidence type="ECO:0000256" key="1">
    <source>
        <dbReference type="SAM" id="MobiDB-lite"/>
    </source>
</evidence>
<keyword evidence="3" id="KW-1185">Reference proteome</keyword>
<evidence type="ECO:0000313" key="2">
    <source>
        <dbReference type="EMBL" id="MBS2965612.1"/>
    </source>
</evidence>
<evidence type="ECO:0000313" key="3">
    <source>
        <dbReference type="Proteomes" id="UP000677913"/>
    </source>
</evidence>
<dbReference type="EMBL" id="JAGSXH010000092">
    <property type="protein sequence ID" value="MBS2965612.1"/>
    <property type="molecule type" value="Genomic_DNA"/>
</dbReference>
<dbReference type="RefSeq" id="WP_211469966.1">
    <property type="nucleotide sequence ID" value="NZ_JAGSXH010000092.1"/>
</dbReference>
<dbReference type="Proteomes" id="UP000677913">
    <property type="component" value="Unassembled WGS sequence"/>
</dbReference>
<organism evidence="2 3">
    <name type="scientific">Actinocrinis puniceicyclus</name>
    <dbReference type="NCBI Taxonomy" id="977794"/>
    <lineage>
        <taxon>Bacteria</taxon>
        <taxon>Bacillati</taxon>
        <taxon>Actinomycetota</taxon>
        <taxon>Actinomycetes</taxon>
        <taxon>Catenulisporales</taxon>
        <taxon>Actinospicaceae</taxon>
        <taxon>Actinocrinis</taxon>
    </lineage>
</organism>
<reference evidence="2" key="1">
    <citation type="submission" date="2021-04" db="EMBL/GenBank/DDBJ databases">
        <title>Genome based classification of Actinospica acidithermotolerans sp. nov., an actinobacterium isolated from an Indonesian hot spring.</title>
        <authorList>
            <person name="Kusuma A.B."/>
            <person name="Putra K.E."/>
            <person name="Nafisah S."/>
            <person name="Loh J."/>
            <person name="Nouioui I."/>
            <person name="Goodfellow M."/>
        </authorList>
    </citation>
    <scope>NUCLEOTIDE SEQUENCE</scope>
    <source>
        <strain evidence="2">DSM 45618</strain>
    </source>
</reference>
<accession>A0A8J7WTA1</accession>
<name>A0A8J7WTA1_9ACTN</name>